<dbReference type="STRING" id="402385.SAMN05421848_2693"/>
<dbReference type="Proteomes" id="UP000199046">
    <property type="component" value="Unassembled WGS sequence"/>
</dbReference>
<organism evidence="1 2">
    <name type="scientific">Kushneria avicenniae</name>
    <dbReference type="NCBI Taxonomy" id="402385"/>
    <lineage>
        <taxon>Bacteria</taxon>
        <taxon>Pseudomonadati</taxon>
        <taxon>Pseudomonadota</taxon>
        <taxon>Gammaproteobacteria</taxon>
        <taxon>Oceanospirillales</taxon>
        <taxon>Halomonadaceae</taxon>
        <taxon>Kushneria</taxon>
    </lineage>
</organism>
<reference evidence="2" key="1">
    <citation type="submission" date="2016-10" db="EMBL/GenBank/DDBJ databases">
        <authorList>
            <person name="Varghese N."/>
            <person name="Submissions S."/>
        </authorList>
    </citation>
    <scope>NUCLEOTIDE SEQUENCE [LARGE SCALE GENOMIC DNA]</scope>
    <source>
        <strain evidence="2">DSM 23439</strain>
    </source>
</reference>
<dbReference type="OrthoDB" id="6183019at2"/>
<evidence type="ECO:0008006" key="3">
    <source>
        <dbReference type="Google" id="ProtNLM"/>
    </source>
</evidence>
<dbReference type="AlphaFoldDB" id="A0A1I1LT30"/>
<dbReference type="EMBL" id="FOLY01000005">
    <property type="protein sequence ID" value="SFC76294.1"/>
    <property type="molecule type" value="Genomic_DNA"/>
</dbReference>
<gene>
    <name evidence="1" type="ORF">SAMN05421848_2693</name>
</gene>
<evidence type="ECO:0000313" key="1">
    <source>
        <dbReference type="EMBL" id="SFC76294.1"/>
    </source>
</evidence>
<dbReference type="RefSeq" id="WP_090134898.1">
    <property type="nucleotide sequence ID" value="NZ_FOLY01000005.1"/>
</dbReference>
<sequence length="154" mass="17016">MTDSDSSLPLERRLPRRYVALALLSTRNEVLLIRREHQTRYGLPDTGVDRVADDDALIHAVTTLQATMLAEDTAVLNCAWLGRFAAPDDSGRLDMLEVYVARLNDAKLQSDVAFERVWAPLASPPPEDMIDPAIELQIMPALASLIDPQAPSPQ</sequence>
<protein>
    <recommendedName>
        <fullName evidence="3">ADP-ribose pyrophosphatase YjhB, NUDIX family</fullName>
    </recommendedName>
</protein>
<proteinExistence type="predicted"/>
<accession>A0A1I1LT30</accession>
<name>A0A1I1LT30_9GAMM</name>
<keyword evidence="2" id="KW-1185">Reference proteome</keyword>
<evidence type="ECO:0000313" key="2">
    <source>
        <dbReference type="Proteomes" id="UP000199046"/>
    </source>
</evidence>